<feature type="compositionally biased region" description="Low complexity" evidence="4">
    <location>
        <begin position="647"/>
        <end position="657"/>
    </location>
</feature>
<dbReference type="Pfam" id="PF12783">
    <property type="entry name" value="Sec7-like_HUS"/>
    <property type="match status" value="1"/>
</dbReference>
<evidence type="ECO:0008006" key="10">
    <source>
        <dbReference type="Google" id="ProtNLM"/>
    </source>
</evidence>
<dbReference type="InterPro" id="IPR016024">
    <property type="entry name" value="ARM-type_fold"/>
</dbReference>
<accession>A0A1X0S4W8</accession>
<keyword evidence="2" id="KW-0813">Transport</keyword>
<evidence type="ECO:0000256" key="2">
    <source>
        <dbReference type="ARBA" id="ARBA00022448"/>
    </source>
</evidence>
<reference evidence="8 9" key="1">
    <citation type="journal article" date="2016" name="Proc. Natl. Acad. Sci. U.S.A.">
        <title>Lipid metabolic changes in an early divergent fungus govern the establishment of a mutualistic symbiosis with endobacteria.</title>
        <authorList>
            <person name="Lastovetsky O.A."/>
            <person name="Gaspar M.L."/>
            <person name="Mondo S.J."/>
            <person name="LaButti K.M."/>
            <person name="Sandor L."/>
            <person name="Grigoriev I.V."/>
            <person name="Henry S.A."/>
            <person name="Pawlowska T.E."/>
        </authorList>
    </citation>
    <scope>NUCLEOTIDE SEQUENCE [LARGE SCALE GENOMIC DNA]</scope>
    <source>
        <strain evidence="8 9">ATCC 11559</strain>
    </source>
</reference>
<comment type="similarity">
    <text evidence="1">Belongs to the MON2 family.</text>
</comment>
<sequence>MSGLTAFLQTELLTLSSEARRKHPEIKEAAERLGVILRSFKERPGYSIANELAKTDDALRPFVLACETKQVKLITIAIGCIQKLISFHAIPETSVRTILRTLTDISVHGVDIQLKILQTVLPLLNNYRSVHDDILAEALLICFRLQDSKAMVVNNTAVATLRQLVIFVFDKVTKEDSLGLQQSDATHEIEISSGEKIKLLPCAKDAYYLFQDLCLLTNGDPPEYLRLNHLSKTFGLELIESVLTNHYALFREHKELNSILKERVCPMFIKNFSEKSEFSQTMRLTRVVNILIKQFSQILIMECEVFLSMFVKILEPENPLWLRVLAMEVFKGVCSDAALTRSIYSWYDRPASSTNVFQGMITNFGRIATEKPQTIGANQTGRDSIDAGSAHAGYSTYVSQGTSTSATPEGLSAMSSTMRIQCIDQLDKTEPPTIPETYIFYLSLQCLNSIADGLAGFALSRFSPGSTKLIQDDDPIKNDLDLVTEMANVAWPGLLAAMSFYLTANLDEELFQSTLKSYQNFTNVCGVLDLVTPRDAFLTNLCKNAIPMIPILSSGLITNSNTKNSTASVATISSLQQTSAVSFSELSAQQQQALANITLNEKNLYSLRVLLNIVMFLSNVLGASWYLVLETLQLADFLLFNRPTAKSSSGTSVAGSVATGGGSGGASLRRTMTNSSTVGLNLSAQDANSQIKESDHVAIIRASFQRLLDNSKLLDDDSFTALAASLCRLSSEISGVPFSADESVFSHKSSRTKIYNIRSFAIDKLQYIVTLDMNRLISPKSQSPGVWDLIMTHLIATANYPLTPSSIRTQCCETIADIITDVINYVISEYKQVDENIQTCLLLALSQCINYTPPASEESLFQETSAKAFSEVQKMALETLNNLLQTSGHSFTCGWGLIFDMLRHVAVSAIGAPPEAIYEETDEASETRASIDTTGSSIITNNASAISNRTPSTAAAAVAAAGSIKVAFASLQLICTDFLSLLSPDCLRQCIATLGSFGMQSEDLNISLTAVGLLWNLSDFIQTRRTELMKEQTENVPIDNESLNIEISLSEADSESSMTYSILWMLLLLQLSHTCTDWRPEVRNGANQTLFRTISMNGHVLGSQLWNACIWKVLFPLLDSIKMSSIRASKMSLSNRTPVTNVAERDSSGFMLHHSRDTADKQWDETKVLILTGISSIFHDFLNDLYQLEHFSRAFTLLLAHLEDSCLRSSQEVSLASIKSLKSLVSISPEFEHTSDLLPLWRRTWNTWQAIGNGINKATADKPLYSPLEHELQSLTLSLSTSSAAPISDDFTQDMLTAYVSMFTEIYKLIPDTFTLEDVSVLLDVLRNVLVYSTSPQYRPDIDHLSPLQEAVLDAVQVLDMGMPGVPPLVIADLSEYMTLAFLSPPEDKQKNRGYIPPSQRKFSTVTYIALNKKCSHLIAELFKQHAHVLSMYTDGVFERIIGAYGLPMKLKYDCPPSCRHDDDKTPLWKLATEKLLEILVLGLETLERFGDEVPLERFVGVWRTLVDILEGSLLSPSSPPENMKIEELDVDEHFDISVLSVIQNDIAIYLGKPRVPIEVIQKLVNVIRESSRLYYIEKTEQSVSSDIVGTTGTIVPVMKESFAYAAFMTLFSLCSAENQDNPQVRKRIAKVAIPVLLERCETILRNYTADEPLLGRCPFPRVRKEEMLFFLKQAIQLKLQENILTIEENSNPVKKLLLSGPRAHLFYLYPSLCSVITCEDDVVISLIQECLQVTGAEMGLSVPLV</sequence>
<dbReference type="VEuPathDB" id="FungiDB:BCV72DRAFT_184757"/>
<dbReference type="PANTHER" id="PTHR10663:SF333">
    <property type="entry name" value="PROTEIN MON2 HOMOLOG"/>
    <property type="match status" value="1"/>
</dbReference>
<evidence type="ECO:0000256" key="1">
    <source>
        <dbReference type="ARBA" id="ARBA00008144"/>
    </source>
</evidence>
<dbReference type="VEuPathDB" id="FungiDB:BCV72DRAFT_329099"/>
<evidence type="ECO:0000256" key="4">
    <source>
        <dbReference type="SAM" id="MobiDB-lite"/>
    </source>
</evidence>
<feature type="region of interest" description="Disordered" evidence="4">
    <location>
        <begin position="646"/>
        <end position="668"/>
    </location>
</feature>
<dbReference type="EMBL" id="KV921312">
    <property type="protein sequence ID" value="ORE19330.1"/>
    <property type="molecule type" value="Genomic_DNA"/>
</dbReference>
<dbReference type="Proteomes" id="UP000242381">
    <property type="component" value="Unassembled WGS sequence"/>
</dbReference>
<dbReference type="SUPFAM" id="SSF48371">
    <property type="entry name" value="ARM repeat"/>
    <property type="match status" value="2"/>
</dbReference>
<keyword evidence="3" id="KW-0653">Protein transport</keyword>
<evidence type="ECO:0000259" key="6">
    <source>
        <dbReference type="Pfam" id="PF16206"/>
    </source>
</evidence>
<feature type="domain" description="Mon2 C-terminal" evidence="6">
    <location>
        <begin position="976"/>
        <end position="1233"/>
    </location>
</feature>
<dbReference type="InterPro" id="IPR032817">
    <property type="entry name" value="Mon2_C"/>
</dbReference>
<feature type="domain" description="Mon2/Sec7/BIG1-like dimerisation and cyclophilin-binding" evidence="7">
    <location>
        <begin position="3"/>
        <end position="176"/>
    </location>
</feature>
<dbReference type="PANTHER" id="PTHR10663">
    <property type="entry name" value="GUANYL-NUCLEOTIDE EXCHANGE FACTOR"/>
    <property type="match status" value="1"/>
</dbReference>
<dbReference type="Pfam" id="PF16206">
    <property type="entry name" value="Mon2_C"/>
    <property type="match status" value="2"/>
</dbReference>
<evidence type="ECO:0000259" key="7">
    <source>
        <dbReference type="Pfam" id="PF16213"/>
    </source>
</evidence>
<evidence type="ECO:0000313" key="9">
    <source>
        <dbReference type="Proteomes" id="UP000242381"/>
    </source>
</evidence>
<organism evidence="8 9">
    <name type="scientific">Rhizopus microsporus</name>
    <dbReference type="NCBI Taxonomy" id="58291"/>
    <lineage>
        <taxon>Eukaryota</taxon>
        <taxon>Fungi</taxon>
        <taxon>Fungi incertae sedis</taxon>
        <taxon>Mucoromycota</taxon>
        <taxon>Mucoromycotina</taxon>
        <taxon>Mucoromycetes</taxon>
        <taxon>Mucorales</taxon>
        <taxon>Mucorineae</taxon>
        <taxon>Rhizopodaceae</taxon>
        <taxon>Rhizopus</taxon>
    </lineage>
</organism>
<gene>
    <name evidence="8" type="ORF">BCV71DRAFT_226367</name>
</gene>
<dbReference type="InterPro" id="IPR032691">
    <property type="entry name" value="Mon2/Sec7/BIG1-like_HUS"/>
</dbReference>
<dbReference type="Pfam" id="PF16213">
    <property type="entry name" value="DCB"/>
    <property type="match status" value="1"/>
</dbReference>
<dbReference type="GO" id="GO:0005794">
    <property type="term" value="C:Golgi apparatus"/>
    <property type="evidence" value="ECO:0007669"/>
    <property type="project" value="UniProtKB-ARBA"/>
</dbReference>
<proteinExistence type="inferred from homology"/>
<dbReference type="OMA" id="AWRLCLN"/>
<dbReference type="GO" id="GO:0015031">
    <property type="term" value="P:protein transport"/>
    <property type="evidence" value="ECO:0007669"/>
    <property type="project" value="UniProtKB-KW"/>
</dbReference>
<name>A0A1X0S4W8_RHIZD</name>
<evidence type="ECO:0000259" key="5">
    <source>
        <dbReference type="Pfam" id="PF12783"/>
    </source>
</evidence>
<feature type="domain" description="Mon2 C-terminal" evidence="6">
    <location>
        <begin position="1238"/>
        <end position="1732"/>
    </location>
</feature>
<protein>
    <recommendedName>
        <fullName evidence="10">Endosomal peripheral membrane protein</fullName>
    </recommendedName>
</protein>
<dbReference type="InterPro" id="IPR032629">
    <property type="entry name" value="DCB_dom"/>
</dbReference>
<evidence type="ECO:0000256" key="3">
    <source>
        <dbReference type="ARBA" id="ARBA00022927"/>
    </source>
</evidence>
<evidence type="ECO:0000313" key="8">
    <source>
        <dbReference type="EMBL" id="ORE19330.1"/>
    </source>
</evidence>
<feature type="domain" description="Mon2/Sec7/BIG1-like HUS" evidence="5">
    <location>
        <begin position="202"/>
        <end position="356"/>
    </location>
</feature>